<dbReference type="GO" id="GO:0006826">
    <property type="term" value="P:iron ion transport"/>
    <property type="evidence" value="ECO:0007669"/>
    <property type="project" value="UniProtKB-KW"/>
</dbReference>
<evidence type="ECO:0000259" key="14">
    <source>
        <dbReference type="Pfam" id="PF00593"/>
    </source>
</evidence>
<evidence type="ECO:0000256" key="6">
    <source>
        <dbReference type="ARBA" id="ARBA00023004"/>
    </source>
</evidence>
<dbReference type="OrthoDB" id="9760333at2"/>
<dbReference type="AlphaFoldDB" id="F1ZCF6"/>
<dbReference type="PANTHER" id="PTHR32552:SF81">
    <property type="entry name" value="TONB-DEPENDENT OUTER MEMBRANE RECEPTOR"/>
    <property type="match status" value="1"/>
</dbReference>
<reference evidence="16 17" key="1">
    <citation type="journal article" date="2012" name="J. Bacteriol.">
        <title>Draft Genome Sequence of Novosphingobium nitrogenifigens Y88T.</title>
        <authorList>
            <person name="Strabala T.J."/>
            <person name="Macdonald L."/>
            <person name="Liu V."/>
            <person name="Smit A.M."/>
        </authorList>
    </citation>
    <scope>NUCLEOTIDE SEQUENCE [LARGE SCALE GENOMIC DNA]</scope>
    <source>
        <strain evidence="16 17">DSM 19370</strain>
    </source>
</reference>
<dbReference type="InParanoid" id="F1ZCF6"/>
<dbReference type="eggNOG" id="COG4771">
    <property type="taxonomic scope" value="Bacteria"/>
</dbReference>
<evidence type="ECO:0000256" key="8">
    <source>
        <dbReference type="ARBA" id="ARBA00023077"/>
    </source>
</evidence>
<keyword evidence="3 11" id="KW-1134">Transmembrane beta strand</keyword>
<dbReference type="HOGENOM" id="CLU_008287_15_1_5"/>
<evidence type="ECO:0000256" key="7">
    <source>
        <dbReference type="ARBA" id="ARBA00023065"/>
    </source>
</evidence>
<evidence type="ECO:0000256" key="10">
    <source>
        <dbReference type="ARBA" id="ARBA00023237"/>
    </source>
</evidence>
<comment type="caution">
    <text evidence="16">The sequence shown here is derived from an EMBL/GenBank/DDBJ whole genome shotgun (WGS) entry which is preliminary data.</text>
</comment>
<evidence type="ECO:0000256" key="5">
    <source>
        <dbReference type="ARBA" id="ARBA00022692"/>
    </source>
</evidence>
<keyword evidence="10 11" id="KW-0998">Cell outer membrane</keyword>
<evidence type="ECO:0000256" key="3">
    <source>
        <dbReference type="ARBA" id="ARBA00022452"/>
    </source>
</evidence>
<evidence type="ECO:0000313" key="16">
    <source>
        <dbReference type="EMBL" id="EGD57762.1"/>
    </source>
</evidence>
<dbReference type="Gene3D" id="2.40.170.20">
    <property type="entry name" value="TonB-dependent receptor, beta-barrel domain"/>
    <property type="match status" value="1"/>
</dbReference>
<proteinExistence type="inferred from homology"/>
<keyword evidence="16" id="KW-0675">Receptor</keyword>
<feature type="signal peptide" evidence="13">
    <location>
        <begin position="1"/>
        <end position="38"/>
    </location>
</feature>
<dbReference type="STRING" id="983920.Y88_3088"/>
<dbReference type="GO" id="GO:0009279">
    <property type="term" value="C:cell outer membrane"/>
    <property type="evidence" value="ECO:0007669"/>
    <property type="project" value="UniProtKB-SubCell"/>
</dbReference>
<evidence type="ECO:0000256" key="2">
    <source>
        <dbReference type="ARBA" id="ARBA00022448"/>
    </source>
</evidence>
<dbReference type="EMBL" id="AEWJ01000054">
    <property type="protein sequence ID" value="EGD57762.1"/>
    <property type="molecule type" value="Genomic_DNA"/>
</dbReference>
<keyword evidence="9 11" id="KW-0472">Membrane</keyword>
<keyword evidence="13" id="KW-0732">Signal</keyword>
<dbReference type="InterPro" id="IPR000531">
    <property type="entry name" value="Beta-barrel_TonB"/>
</dbReference>
<keyword evidence="5 11" id="KW-0812">Transmembrane</keyword>
<evidence type="ECO:0000256" key="9">
    <source>
        <dbReference type="ARBA" id="ARBA00023136"/>
    </source>
</evidence>
<feature type="domain" description="TonB-dependent receptor plug" evidence="15">
    <location>
        <begin position="71"/>
        <end position="181"/>
    </location>
</feature>
<keyword evidence="4" id="KW-0410">Iron transport</keyword>
<evidence type="ECO:0000313" key="17">
    <source>
        <dbReference type="Proteomes" id="UP000004728"/>
    </source>
</evidence>
<dbReference type="RefSeq" id="WP_008070918.1">
    <property type="nucleotide sequence ID" value="NZ_AQWK01000008.1"/>
</dbReference>
<keyword evidence="7" id="KW-0406">Ion transport</keyword>
<dbReference type="PROSITE" id="PS52016">
    <property type="entry name" value="TONB_DEPENDENT_REC_3"/>
    <property type="match status" value="1"/>
</dbReference>
<dbReference type="Proteomes" id="UP000004728">
    <property type="component" value="Unassembled WGS sequence"/>
</dbReference>
<evidence type="ECO:0000256" key="4">
    <source>
        <dbReference type="ARBA" id="ARBA00022496"/>
    </source>
</evidence>
<evidence type="ECO:0000256" key="11">
    <source>
        <dbReference type="PROSITE-ProRule" id="PRU01360"/>
    </source>
</evidence>
<dbReference type="InterPro" id="IPR012910">
    <property type="entry name" value="Plug_dom"/>
</dbReference>
<dbReference type="Pfam" id="PF00593">
    <property type="entry name" value="TonB_dep_Rec_b-barrel"/>
    <property type="match status" value="1"/>
</dbReference>
<accession>F1ZCF6</accession>
<dbReference type="Pfam" id="PF07715">
    <property type="entry name" value="Plug"/>
    <property type="match status" value="1"/>
</dbReference>
<keyword evidence="2 11" id="KW-0813">Transport</keyword>
<evidence type="ECO:0000256" key="1">
    <source>
        <dbReference type="ARBA" id="ARBA00004571"/>
    </source>
</evidence>
<evidence type="ECO:0000256" key="12">
    <source>
        <dbReference type="RuleBase" id="RU003357"/>
    </source>
</evidence>
<organism evidence="16 17">
    <name type="scientific">Novosphingobium nitrogenifigens DSM 19370</name>
    <dbReference type="NCBI Taxonomy" id="983920"/>
    <lineage>
        <taxon>Bacteria</taxon>
        <taxon>Pseudomonadati</taxon>
        <taxon>Pseudomonadota</taxon>
        <taxon>Alphaproteobacteria</taxon>
        <taxon>Sphingomonadales</taxon>
        <taxon>Sphingomonadaceae</taxon>
        <taxon>Novosphingobium</taxon>
    </lineage>
</organism>
<dbReference type="SUPFAM" id="SSF56935">
    <property type="entry name" value="Porins"/>
    <property type="match status" value="1"/>
</dbReference>
<protein>
    <submittedName>
        <fullName evidence="16">TonB-dependent receptor</fullName>
    </submittedName>
</protein>
<evidence type="ECO:0000259" key="15">
    <source>
        <dbReference type="Pfam" id="PF07715"/>
    </source>
</evidence>
<keyword evidence="17" id="KW-1185">Reference proteome</keyword>
<evidence type="ECO:0000256" key="13">
    <source>
        <dbReference type="SAM" id="SignalP"/>
    </source>
</evidence>
<keyword evidence="6" id="KW-0408">Iron</keyword>
<comment type="similarity">
    <text evidence="11 12">Belongs to the TonB-dependent receptor family.</text>
</comment>
<dbReference type="InterPro" id="IPR036942">
    <property type="entry name" value="Beta-barrel_TonB_sf"/>
</dbReference>
<dbReference type="PANTHER" id="PTHR32552">
    <property type="entry name" value="FERRICHROME IRON RECEPTOR-RELATED"/>
    <property type="match status" value="1"/>
</dbReference>
<comment type="subcellular location">
    <subcellularLocation>
        <location evidence="1 11">Cell outer membrane</location>
        <topology evidence="1 11">Multi-pass membrane protein</topology>
    </subcellularLocation>
</comment>
<feature type="domain" description="TonB-dependent receptor-like beta-barrel" evidence="14">
    <location>
        <begin position="368"/>
        <end position="786"/>
    </location>
</feature>
<name>F1ZCF6_9SPHN</name>
<gene>
    <name evidence="16" type="ORF">Y88_3088</name>
</gene>
<keyword evidence="8 12" id="KW-0798">TonB box</keyword>
<sequence>MASHRGTSFQRQARKGAMAAAASALALVLAMAPGLALAEEATAPATDAPAAAGAVGGSEIIVTAQKRKEDIRTVPISLSVLSGSALKDQRIASYDDLSRAVPGVAFNAVAGEEGRTNIVIRGISSTSGASTVGLYLDDVPITVPNLYRDGSIDVRLPDIERVEVLRGPQGTLYGDSSEGGTIRFLTTPASSDAFAATFTGDLSTTEHGGTNYGASAAFNLPVVKDKLAVRASVNYVNDSGWVDHYNKDGTLDRKGVNSSNSLTVHVSANWTPDATLTVTPAFFYQRANDADNGAFYPTLGLWKQDKLVSEPSHDRVLLGSLTVKKTFGFADLTSVTGVFDRVADRQEDGTYFNSTAFALFFLDPVYPQYQAQNDSVIANLPSYVHYRTRYQQFTQELRLSSNDTSPGASWLKWVAGVYLSAQRVHNVDYQTIGGINSTFQSIYGTSLEQSLVETTYGNPTYGQPGGGDAITLFPGDVDESDDRTYKQQQIALFGQVSIAFLPGWKLDLGGRFSAAHEDFVSVETGFYQIGNLGYQTPGQPASAPYTQGATSHAFLPKATLYHDLTATNSLYVTAGKGFRLGGPTGPIVFGPTSVCNSDFQAIGQKEQPTQFSKDSLWTYEVGSKNEFLGRRLRVNLSGYLTNWNNIQQQIYLPTCGYYFTSNVGDARIWGGEVEASFKLTPSLSLTATASGNDAKIVRSNNPIDVAVGQHLIDVPGVTATAGANYVHRVGADTTLVALVNYSYTGHSNGSYLLTDSNYYNPSYSVVNASVGLRFGPHQLTVYAKNLFDDRTIIQRPQINTVVEGYTVHPRTVGVTLKIVE</sequence>
<dbReference type="InterPro" id="IPR039426">
    <property type="entry name" value="TonB-dep_rcpt-like"/>
</dbReference>
<feature type="chain" id="PRO_5003277736" evidence="13">
    <location>
        <begin position="39"/>
        <end position="820"/>
    </location>
</feature>